<feature type="compositionally biased region" description="Low complexity" evidence="1">
    <location>
        <begin position="52"/>
        <end position="62"/>
    </location>
</feature>
<dbReference type="Gene3D" id="1.20.120.520">
    <property type="entry name" value="nmb1532 protein domain like"/>
    <property type="match status" value="1"/>
</dbReference>
<proteinExistence type="predicted"/>
<comment type="caution">
    <text evidence="3">The sequence shown here is derived from an EMBL/GenBank/DDBJ whole genome shotgun (WGS) entry which is preliminary data.</text>
</comment>
<feature type="domain" description="Hemerythrin-like" evidence="2">
    <location>
        <begin position="92"/>
        <end position="183"/>
    </location>
</feature>
<sequence length="221" mass="22218">MSRRADVVDELSADHRAVAELLARIEKAAPGSAGTGAPPATGPQDAEPSGETGAPPQAVAGGPVPPGGTGAPPDAPPAGDPAGGPGGTADDGVVTLVEALSDLLLSHCTEEEEYLFPAVHEQVPDGGALVFTSLADHLAIGQYLTDLQGLSPGDPAFGPLLDGLGSAVHTHLAEEAERLFPAVRAAMAPELLETLGERLREGRRELPPVTPPAEPAATPEG</sequence>
<dbReference type="RefSeq" id="WP_190215457.1">
    <property type="nucleotide sequence ID" value="NZ_BNBO01000079.1"/>
</dbReference>
<organism evidence="3 4">
    <name type="scientific">Kitasatospora indigofera</name>
    <dbReference type="NCBI Taxonomy" id="67307"/>
    <lineage>
        <taxon>Bacteria</taxon>
        <taxon>Bacillati</taxon>
        <taxon>Actinomycetota</taxon>
        <taxon>Actinomycetes</taxon>
        <taxon>Kitasatosporales</taxon>
        <taxon>Streptomycetaceae</taxon>
        <taxon>Kitasatospora</taxon>
    </lineage>
</organism>
<dbReference type="GeneID" id="95357793"/>
<feature type="compositionally biased region" description="Low complexity" evidence="1">
    <location>
        <begin position="29"/>
        <end position="43"/>
    </location>
</feature>
<dbReference type="PANTHER" id="PTHR35585">
    <property type="entry name" value="HHE DOMAIN PROTEIN (AFU_ORTHOLOGUE AFUA_4G00730)"/>
    <property type="match status" value="1"/>
</dbReference>
<evidence type="ECO:0000313" key="4">
    <source>
        <dbReference type="Proteomes" id="UP000617734"/>
    </source>
</evidence>
<dbReference type="EMBL" id="BNBO01000079">
    <property type="protein sequence ID" value="GHE24916.1"/>
    <property type="molecule type" value="Genomic_DNA"/>
</dbReference>
<feature type="region of interest" description="Disordered" evidence="1">
    <location>
        <begin position="29"/>
        <end position="91"/>
    </location>
</feature>
<dbReference type="PANTHER" id="PTHR35585:SF1">
    <property type="entry name" value="HHE DOMAIN PROTEIN (AFU_ORTHOLOGUE AFUA_4G00730)"/>
    <property type="match status" value="1"/>
</dbReference>
<reference evidence="3" key="2">
    <citation type="submission" date="2020-09" db="EMBL/GenBank/DDBJ databases">
        <authorList>
            <person name="Sun Q."/>
            <person name="Ohkuma M."/>
        </authorList>
    </citation>
    <scope>NUCLEOTIDE SEQUENCE</scope>
    <source>
        <strain evidence="3">JCM 4646</strain>
    </source>
</reference>
<dbReference type="Proteomes" id="UP000617734">
    <property type="component" value="Unassembled WGS sequence"/>
</dbReference>
<feature type="region of interest" description="Disordered" evidence="1">
    <location>
        <begin position="198"/>
        <end position="221"/>
    </location>
</feature>
<reference evidence="3" key="1">
    <citation type="journal article" date="2014" name="Int. J. Syst. Evol. Microbiol.">
        <title>Complete genome sequence of Corynebacterium casei LMG S-19264T (=DSM 44701T), isolated from a smear-ripened cheese.</title>
        <authorList>
            <consortium name="US DOE Joint Genome Institute (JGI-PGF)"/>
            <person name="Walter F."/>
            <person name="Albersmeier A."/>
            <person name="Kalinowski J."/>
            <person name="Ruckert C."/>
        </authorList>
    </citation>
    <scope>NUCLEOTIDE SEQUENCE</scope>
    <source>
        <strain evidence="3">JCM 4646</strain>
    </source>
</reference>
<protein>
    <recommendedName>
        <fullName evidence="2">Hemerythrin-like domain-containing protein</fullName>
    </recommendedName>
</protein>
<evidence type="ECO:0000259" key="2">
    <source>
        <dbReference type="Pfam" id="PF01814"/>
    </source>
</evidence>
<accession>A0A918YUY4</accession>
<dbReference type="AlphaFoldDB" id="A0A918YUY4"/>
<dbReference type="InterPro" id="IPR012312">
    <property type="entry name" value="Hemerythrin-like"/>
</dbReference>
<evidence type="ECO:0000313" key="3">
    <source>
        <dbReference type="EMBL" id="GHE24916.1"/>
    </source>
</evidence>
<dbReference type="Pfam" id="PF01814">
    <property type="entry name" value="Hemerythrin"/>
    <property type="match status" value="1"/>
</dbReference>
<evidence type="ECO:0000256" key="1">
    <source>
        <dbReference type="SAM" id="MobiDB-lite"/>
    </source>
</evidence>
<gene>
    <name evidence="3" type="ORF">GCM10018781_75660</name>
</gene>
<name>A0A918YUY4_9ACTN</name>
<keyword evidence="4" id="KW-1185">Reference proteome</keyword>